<feature type="compositionally biased region" description="Polar residues" evidence="7">
    <location>
        <begin position="393"/>
        <end position="404"/>
    </location>
</feature>
<dbReference type="PANTHER" id="PTHR23183">
    <property type="entry name" value="NOP14"/>
    <property type="match status" value="1"/>
</dbReference>
<keyword evidence="5" id="KW-0539">Nucleus</keyword>
<comment type="caution">
    <text evidence="8">The sequence shown here is derived from an EMBL/GenBank/DDBJ whole genome shotgun (WGS) entry which is preliminary data.</text>
</comment>
<feature type="region of interest" description="Disordered" evidence="7">
    <location>
        <begin position="253"/>
        <end position="273"/>
    </location>
</feature>
<comment type="similarity">
    <text evidence="2">Belongs to the NOP14 family.</text>
</comment>
<sequence length="861" mass="100141">MAKKSAKKIMSGGSKPQPKKMNLFELHINRKKYDVLGVKSKSERGLPGVSRARSLRKRKGTLLQEYKMKDKKNIFYDRRIGERNSAMTAEDKILARYTAERMKFHSKKSIYNLGDDEELTHRGQTLTEIEKFDDPKSDDDEDEEENGALNSNFVEDIHFGGGMFKKVDEEPKSRKDLIDKLISESIKRKAEKQKMRQETFDMTEKLDSDWKELLPLVTVTKKTKSDPEPDNKKVDVFANYDVLSKKLRFEARGKPSDRLKSEEELAKEEKEKLESLERERIERMLGNSISTTIKHRSADDMDDGFALDIESQVPLTYKDGMLNNRNQTEIEKEELNQLQKDENVSEVDEDHNSSDDQNGDDGDGEGDGDDDDEEEEEEEDDYSDLKESDSSDTEMVQDSQNTEQENPKIKVNEIERRKDICLNSKGCAESEDKEADKARKELPFTFQIPKQYEEFEKLMNSYNPHYQAVIIERMIKCHHPSLNEQNKEDLDFLFTFLLQHIQDCTYDDLSKRSCFTTLDKLAPWFFDLVQWNPLNCSVALMEVINEKYNDYLKNKRKYPLVDTLIFLKIVSLLFPTSDFRHPVVTPSLVFMQEILFNCKIQSSIDVSSGLYLTTLLLEYCSLSKRIAPEALMFLQCVLRLAHPKDSSLPINLPLQIKSFESCNLNISEKSKNLECTKLSIDNLLHDNLSDEFKVNSLGLALNLLSRFCDFYNESQYAILLFGPFIPLLDSKIFGNGLKSLVDEVLKKIFKMKDERLKMLVLAKKKPKPLRLYEPNIEQVYNLKKHQPMGKKKAERAKLMHKYKREMKGALREIRRDRSFLCKLKYKEIVQSDLERKRKVQEILSSAAEQQGELRGIERRKK</sequence>
<dbReference type="Proteomes" id="UP001359485">
    <property type="component" value="Unassembled WGS sequence"/>
</dbReference>
<evidence type="ECO:0000256" key="7">
    <source>
        <dbReference type="SAM" id="MobiDB-lite"/>
    </source>
</evidence>
<evidence type="ECO:0008006" key="10">
    <source>
        <dbReference type="Google" id="ProtNLM"/>
    </source>
</evidence>
<name>A0ABR1ATR6_POLSC</name>
<reference evidence="8 9" key="1">
    <citation type="submission" date="2023-09" db="EMBL/GenBank/DDBJ databases">
        <title>Genomes of two closely related lineages of the louse Polyplax serrata with different host specificities.</title>
        <authorList>
            <person name="Martinu J."/>
            <person name="Tarabai H."/>
            <person name="Stefka J."/>
            <person name="Hypsa V."/>
        </authorList>
    </citation>
    <scope>NUCLEOTIDE SEQUENCE [LARGE SCALE GENOMIC DNA]</scope>
    <source>
        <strain evidence="8">98ZLc_SE</strain>
    </source>
</reference>
<feature type="compositionally biased region" description="Basic and acidic residues" evidence="7">
    <location>
        <begin position="328"/>
        <end position="343"/>
    </location>
</feature>
<feature type="region of interest" description="Disordered" evidence="7">
    <location>
        <begin position="314"/>
        <end position="411"/>
    </location>
</feature>
<protein>
    <recommendedName>
        <fullName evidence="10">Nucleolar protein 14</fullName>
    </recommendedName>
</protein>
<evidence type="ECO:0000313" key="8">
    <source>
        <dbReference type="EMBL" id="KAK6627243.1"/>
    </source>
</evidence>
<organism evidence="8 9">
    <name type="scientific">Polyplax serrata</name>
    <name type="common">Common mouse louse</name>
    <dbReference type="NCBI Taxonomy" id="468196"/>
    <lineage>
        <taxon>Eukaryota</taxon>
        <taxon>Metazoa</taxon>
        <taxon>Ecdysozoa</taxon>
        <taxon>Arthropoda</taxon>
        <taxon>Hexapoda</taxon>
        <taxon>Insecta</taxon>
        <taxon>Pterygota</taxon>
        <taxon>Neoptera</taxon>
        <taxon>Paraneoptera</taxon>
        <taxon>Psocodea</taxon>
        <taxon>Troctomorpha</taxon>
        <taxon>Phthiraptera</taxon>
        <taxon>Anoplura</taxon>
        <taxon>Polyplacidae</taxon>
        <taxon>Polyplax</taxon>
    </lineage>
</organism>
<keyword evidence="9" id="KW-1185">Reference proteome</keyword>
<keyword evidence="3" id="KW-0690">Ribosome biogenesis</keyword>
<evidence type="ECO:0000313" key="9">
    <source>
        <dbReference type="Proteomes" id="UP001359485"/>
    </source>
</evidence>
<dbReference type="EMBL" id="JAWJWF010000045">
    <property type="protein sequence ID" value="KAK6627243.1"/>
    <property type="molecule type" value="Genomic_DNA"/>
</dbReference>
<evidence type="ECO:0000256" key="1">
    <source>
        <dbReference type="ARBA" id="ARBA00004604"/>
    </source>
</evidence>
<feature type="region of interest" description="Disordered" evidence="7">
    <location>
        <begin position="1"/>
        <end position="22"/>
    </location>
</feature>
<evidence type="ECO:0000256" key="5">
    <source>
        <dbReference type="ARBA" id="ARBA00023242"/>
    </source>
</evidence>
<dbReference type="Pfam" id="PF04147">
    <property type="entry name" value="Nop14"/>
    <property type="match status" value="1"/>
</dbReference>
<comment type="function">
    <text evidence="6">Involved in nucleolar processing of pre-18S ribosomal RNA. Has a role in the nuclear export of 40S pre-ribosomal subunit to the cytoplasm.</text>
</comment>
<feature type="compositionally biased region" description="Acidic residues" evidence="7">
    <location>
        <begin position="136"/>
        <end position="146"/>
    </location>
</feature>
<evidence type="ECO:0000256" key="3">
    <source>
        <dbReference type="ARBA" id="ARBA00022517"/>
    </source>
</evidence>
<evidence type="ECO:0000256" key="6">
    <source>
        <dbReference type="ARBA" id="ARBA00024695"/>
    </source>
</evidence>
<dbReference type="InterPro" id="IPR007276">
    <property type="entry name" value="Nop14"/>
</dbReference>
<comment type="subcellular location">
    <subcellularLocation>
        <location evidence="1">Nucleus</location>
        <location evidence="1">Nucleolus</location>
    </subcellularLocation>
</comment>
<dbReference type="PANTHER" id="PTHR23183:SF0">
    <property type="entry name" value="NUCLEOLAR PROTEIN 14"/>
    <property type="match status" value="1"/>
</dbReference>
<feature type="region of interest" description="Disordered" evidence="7">
    <location>
        <begin position="115"/>
        <end position="151"/>
    </location>
</feature>
<keyword evidence="4" id="KW-0698">rRNA processing</keyword>
<feature type="compositionally biased region" description="Acidic residues" evidence="7">
    <location>
        <begin position="357"/>
        <end position="382"/>
    </location>
</feature>
<evidence type="ECO:0000256" key="2">
    <source>
        <dbReference type="ARBA" id="ARBA00007466"/>
    </source>
</evidence>
<evidence type="ECO:0000256" key="4">
    <source>
        <dbReference type="ARBA" id="ARBA00022552"/>
    </source>
</evidence>
<gene>
    <name evidence="8" type="ORF">RUM44_009720</name>
</gene>
<proteinExistence type="inferred from homology"/>
<accession>A0ABR1ATR6</accession>